<reference evidence="1" key="1">
    <citation type="journal article" date="2021" name="Proc. Natl. Acad. Sci. U.S.A.">
        <title>A Catalog of Tens of Thousands of Viruses from Human Metagenomes Reveals Hidden Associations with Chronic Diseases.</title>
        <authorList>
            <person name="Tisza M.J."/>
            <person name="Buck C.B."/>
        </authorList>
    </citation>
    <scope>NUCLEOTIDE SEQUENCE</scope>
    <source>
        <strain evidence="1">Ct2vX3</strain>
    </source>
</reference>
<dbReference type="EMBL" id="BK015535">
    <property type="protein sequence ID" value="DAE11700.1"/>
    <property type="molecule type" value="Genomic_DNA"/>
</dbReference>
<accession>A0A8S5PZK6</accession>
<proteinExistence type="predicted"/>
<evidence type="ECO:0000313" key="1">
    <source>
        <dbReference type="EMBL" id="DAE11700.1"/>
    </source>
</evidence>
<sequence>MISNYIFNFRWINLTNIFKPRRFSQKCTRINHR</sequence>
<organism evidence="1">
    <name type="scientific">Siphoviridae sp. ct2vX3</name>
    <dbReference type="NCBI Taxonomy" id="2825318"/>
    <lineage>
        <taxon>Viruses</taxon>
        <taxon>Duplodnaviria</taxon>
        <taxon>Heunggongvirae</taxon>
        <taxon>Uroviricota</taxon>
        <taxon>Caudoviricetes</taxon>
    </lineage>
</organism>
<protein>
    <submittedName>
        <fullName evidence="1">Uncharacterized protein</fullName>
    </submittedName>
</protein>
<name>A0A8S5PZK6_9CAUD</name>